<dbReference type="EMBL" id="KZ819190">
    <property type="protein sequence ID" value="PWZ01638.1"/>
    <property type="molecule type" value="Genomic_DNA"/>
</dbReference>
<sequence length="71" mass="7686">MVVLACIVVGFSSTVSATAMLSNSAIYLYTHSGTNERRDPEVGSRNLHETQSTHITLTTACIRYPVLSLCP</sequence>
<reference evidence="2 3" key="1">
    <citation type="journal article" date="2018" name="Mol. Biol. Evol.">
        <title>Broad Genomic Sampling Reveals a Smut Pathogenic Ancestry of the Fungal Clade Ustilaginomycotina.</title>
        <authorList>
            <person name="Kijpornyongpan T."/>
            <person name="Mondo S.J."/>
            <person name="Barry K."/>
            <person name="Sandor L."/>
            <person name="Lee J."/>
            <person name="Lipzen A."/>
            <person name="Pangilinan J."/>
            <person name="LaButti K."/>
            <person name="Hainaut M."/>
            <person name="Henrissat B."/>
            <person name="Grigoriev I.V."/>
            <person name="Spatafora J.W."/>
            <person name="Aime M.C."/>
        </authorList>
    </citation>
    <scope>NUCLEOTIDE SEQUENCE [LARGE SCALE GENOMIC DNA]</scope>
    <source>
        <strain evidence="2 3">MCA 3645</strain>
    </source>
</reference>
<dbReference type="InParanoid" id="A0A317XUQ6"/>
<feature type="chain" id="PRO_5016315441" description="Secreted protein" evidence="1">
    <location>
        <begin position="18"/>
        <end position="71"/>
    </location>
</feature>
<keyword evidence="3" id="KW-1185">Reference proteome</keyword>
<accession>A0A317XUQ6</accession>
<protein>
    <recommendedName>
        <fullName evidence="4">Secreted protein</fullName>
    </recommendedName>
</protein>
<gene>
    <name evidence="2" type="ORF">BCV70DRAFT_199074</name>
</gene>
<dbReference type="AlphaFoldDB" id="A0A317XUQ6"/>
<proteinExistence type="predicted"/>
<organism evidence="2 3">
    <name type="scientific">Testicularia cyperi</name>
    <dbReference type="NCBI Taxonomy" id="1882483"/>
    <lineage>
        <taxon>Eukaryota</taxon>
        <taxon>Fungi</taxon>
        <taxon>Dikarya</taxon>
        <taxon>Basidiomycota</taxon>
        <taxon>Ustilaginomycotina</taxon>
        <taxon>Ustilaginomycetes</taxon>
        <taxon>Ustilaginales</taxon>
        <taxon>Anthracoideaceae</taxon>
        <taxon>Testicularia</taxon>
    </lineage>
</organism>
<keyword evidence="1" id="KW-0732">Signal</keyword>
<evidence type="ECO:0000313" key="2">
    <source>
        <dbReference type="EMBL" id="PWZ01638.1"/>
    </source>
</evidence>
<evidence type="ECO:0008006" key="4">
    <source>
        <dbReference type="Google" id="ProtNLM"/>
    </source>
</evidence>
<evidence type="ECO:0000256" key="1">
    <source>
        <dbReference type="SAM" id="SignalP"/>
    </source>
</evidence>
<dbReference type="Proteomes" id="UP000246740">
    <property type="component" value="Unassembled WGS sequence"/>
</dbReference>
<evidence type="ECO:0000313" key="3">
    <source>
        <dbReference type="Proteomes" id="UP000246740"/>
    </source>
</evidence>
<feature type="signal peptide" evidence="1">
    <location>
        <begin position="1"/>
        <end position="17"/>
    </location>
</feature>
<name>A0A317XUQ6_9BASI</name>